<dbReference type="EMBL" id="JACRUO010000001">
    <property type="protein sequence ID" value="MBD3689261.1"/>
    <property type="molecule type" value="Genomic_DNA"/>
</dbReference>
<accession>A0A8I0GC28</accession>
<gene>
    <name evidence="1" type="ORF">H8R10_03320</name>
</gene>
<organism evidence="1 2">
    <name type="scientific">Nanchangia anserum</name>
    <dbReference type="NCBI Taxonomy" id="2692125"/>
    <lineage>
        <taxon>Bacteria</taxon>
        <taxon>Bacillati</taxon>
        <taxon>Actinomycetota</taxon>
        <taxon>Actinomycetes</taxon>
        <taxon>Actinomycetales</taxon>
        <taxon>Actinomycetaceae</taxon>
        <taxon>Nanchangia</taxon>
    </lineage>
</organism>
<evidence type="ECO:0000313" key="1">
    <source>
        <dbReference type="EMBL" id="MBD3689261.1"/>
    </source>
</evidence>
<proteinExistence type="predicted"/>
<dbReference type="AlphaFoldDB" id="A0A8I0GC28"/>
<protein>
    <submittedName>
        <fullName evidence="1">Uncharacterized protein</fullName>
    </submittedName>
</protein>
<sequence>MNLADLCSPDVDSTIRQLLHDAITAVDGVAFVASPTAMRRVLEGEVADKAARERIIIATREEGASIDVSIALVSDRVPRVVAPAVADAVEQAWRRARSGADDLPALARTGVHIVSIVSPSSTQSDDDTGLAGAAD</sequence>
<comment type="caution">
    <text evidence="1">The sequence shown here is derived from an EMBL/GenBank/DDBJ whole genome shotgun (WGS) entry which is preliminary data.</text>
</comment>
<keyword evidence="2" id="KW-1185">Reference proteome</keyword>
<dbReference type="Proteomes" id="UP000627538">
    <property type="component" value="Unassembled WGS sequence"/>
</dbReference>
<name>A0A8I0GC28_9ACTO</name>
<reference evidence="1 2" key="1">
    <citation type="submission" date="2020-08" db="EMBL/GenBank/DDBJ databases">
        <title>Winkia gen. nov., sp. nov., isolated from faeces of the Anser albifrons in China.</title>
        <authorList>
            <person name="Liu Q."/>
        </authorList>
    </citation>
    <scope>NUCLEOTIDE SEQUENCE [LARGE SCALE GENOMIC DNA]</scope>
    <source>
        <strain evidence="1 2">C62</strain>
    </source>
</reference>
<evidence type="ECO:0000313" key="2">
    <source>
        <dbReference type="Proteomes" id="UP000627538"/>
    </source>
</evidence>
<dbReference type="RefSeq" id="WP_191071325.1">
    <property type="nucleotide sequence ID" value="NZ_CP060506.1"/>
</dbReference>